<organism evidence="2 3">
    <name type="scientific">Paenibacillus monticola</name>
    <dbReference type="NCBI Taxonomy" id="2666075"/>
    <lineage>
        <taxon>Bacteria</taxon>
        <taxon>Bacillati</taxon>
        <taxon>Bacillota</taxon>
        <taxon>Bacilli</taxon>
        <taxon>Bacillales</taxon>
        <taxon>Paenibacillaceae</taxon>
        <taxon>Paenibacillus</taxon>
    </lineage>
</organism>
<name>A0A7X2H837_9BACL</name>
<evidence type="ECO:0000313" key="3">
    <source>
        <dbReference type="Proteomes" id="UP000463051"/>
    </source>
</evidence>
<dbReference type="InterPro" id="IPR053864">
    <property type="entry name" value="DUF6933"/>
</dbReference>
<sequence length="163" mass="19355">MFIIRATQKLLKELNVEPTKVDISAPFNSWHANIFLHKRKKNIVFMNDLSRVSLSIFGIKKVQYKHLHDIFRQELRLYLLSEGIKAQWIDSYLEEAEKLVYSTTNNRSVIGTMVEITFIICGDYSDFSDTLEQNQWNNRFIYKANDYQHPIEVFKAEIARKYQ</sequence>
<keyword evidence="3" id="KW-1185">Reference proteome</keyword>
<comment type="caution">
    <text evidence="2">The sequence shown here is derived from an EMBL/GenBank/DDBJ whole genome shotgun (WGS) entry which is preliminary data.</text>
</comment>
<evidence type="ECO:0000313" key="2">
    <source>
        <dbReference type="EMBL" id="MRN54543.1"/>
    </source>
</evidence>
<gene>
    <name evidence="2" type="ORF">GJB61_16285</name>
</gene>
<accession>A0A7X2H837</accession>
<proteinExistence type="predicted"/>
<dbReference type="Proteomes" id="UP000463051">
    <property type="component" value="Unassembled WGS sequence"/>
</dbReference>
<dbReference type="RefSeq" id="WP_338115878.1">
    <property type="nucleotide sequence ID" value="NZ_WJXB01000005.1"/>
</dbReference>
<reference evidence="2 3" key="1">
    <citation type="submission" date="2019-11" db="EMBL/GenBank/DDBJ databases">
        <title>Paenibacillus monticola sp. nov., a novel PGPR strain isolated from mountain sample in China.</title>
        <authorList>
            <person name="Zhao Q."/>
            <person name="Li H.-P."/>
            <person name="Zhang J.-L."/>
        </authorList>
    </citation>
    <scope>NUCLEOTIDE SEQUENCE [LARGE SCALE GENOMIC DNA]</scope>
    <source>
        <strain evidence="2 3">LC-T2</strain>
    </source>
</reference>
<dbReference type="EMBL" id="WJXB01000005">
    <property type="protein sequence ID" value="MRN54543.1"/>
    <property type="molecule type" value="Genomic_DNA"/>
</dbReference>
<protein>
    <recommendedName>
        <fullName evidence="1">DUF6933 domain-containing protein</fullName>
    </recommendedName>
</protein>
<dbReference type="Pfam" id="PF22016">
    <property type="entry name" value="DUF6933"/>
    <property type="match status" value="1"/>
</dbReference>
<dbReference type="AlphaFoldDB" id="A0A7X2H837"/>
<feature type="domain" description="DUF6933" evidence="1">
    <location>
        <begin position="3"/>
        <end position="152"/>
    </location>
</feature>
<evidence type="ECO:0000259" key="1">
    <source>
        <dbReference type="Pfam" id="PF22016"/>
    </source>
</evidence>